<dbReference type="PANTHER" id="PTHR48111:SF1">
    <property type="entry name" value="TWO-COMPONENT RESPONSE REGULATOR ORR33"/>
    <property type="match status" value="1"/>
</dbReference>
<accession>A0ABN8DLL0</accession>
<evidence type="ECO:0000313" key="10">
    <source>
        <dbReference type="EMBL" id="CAH0530318.1"/>
    </source>
</evidence>
<keyword evidence="5" id="KW-0804">Transcription</keyword>
<evidence type="ECO:0000256" key="3">
    <source>
        <dbReference type="ARBA" id="ARBA00023015"/>
    </source>
</evidence>
<gene>
    <name evidence="10" type="primary">cusR_2</name>
    <name evidence="10" type="ORF">VHP8226_03959</name>
</gene>
<evidence type="ECO:0000259" key="8">
    <source>
        <dbReference type="PROSITE" id="PS50110"/>
    </source>
</evidence>
<evidence type="ECO:0000256" key="5">
    <source>
        <dbReference type="ARBA" id="ARBA00023163"/>
    </source>
</evidence>
<evidence type="ECO:0000313" key="11">
    <source>
        <dbReference type="Proteomes" id="UP000838160"/>
    </source>
</evidence>
<organism evidence="10 11">
    <name type="scientific">Vibrio hippocampi</name>
    <dbReference type="NCBI Taxonomy" id="654686"/>
    <lineage>
        <taxon>Bacteria</taxon>
        <taxon>Pseudomonadati</taxon>
        <taxon>Pseudomonadota</taxon>
        <taxon>Gammaproteobacteria</taxon>
        <taxon>Vibrionales</taxon>
        <taxon>Vibrionaceae</taxon>
        <taxon>Vibrio</taxon>
    </lineage>
</organism>
<dbReference type="SMART" id="SM00448">
    <property type="entry name" value="REC"/>
    <property type="match status" value="1"/>
</dbReference>
<dbReference type="InterPro" id="IPR036388">
    <property type="entry name" value="WH-like_DNA-bd_sf"/>
</dbReference>
<evidence type="ECO:0000256" key="7">
    <source>
        <dbReference type="PROSITE-ProRule" id="PRU01091"/>
    </source>
</evidence>
<keyword evidence="3" id="KW-0805">Transcription regulation</keyword>
<dbReference type="EMBL" id="CAKLCM010000003">
    <property type="protein sequence ID" value="CAH0530318.1"/>
    <property type="molecule type" value="Genomic_DNA"/>
</dbReference>
<dbReference type="InterPro" id="IPR001867">
    <property type="entry name" value="OmpR/PhoB-type_DNA-bd"/>
</dbReference>
<feature type="domain" description="OmpR/PhoB-type" evidence="9">
    <location>
        <begin position="124"/>
        <end position="226"/>
    </location>
</feature>
<keyword evidence="4 7" id="KW-0238">DNA-binding</keyword>
<feature type="modified residue" description="4-aspartylphosphate" evidence="6">
    <location>
        <position position="51"/>
    </location>
</feature>
<name>A0ABN8DLL0_9VIBR</name>
<dbReference type="RefSeq" id="WP_237486823.1">
    <property type="nucleotide sequence ID" value="NZ_CAKLCM010000003.1"/>
</dbReference>
<dbReference type="Pfam" id="PF00486">
    <property type="entry name" value="Trans_reg_C"/>
    <property type="match status" value="1"/>
</dbReference>
<sequence>MKVLVIEDEQKIAHLVTEGLEARGFSVTQCADGQLGYELALQQQHQVIVLDIMLPNRDGLDILGSIRAQKIATPVILLTARNELGDRIKGLELGADDYLPKPFFVEELVARIQAVLRRVEGVQEHILTVGELKLDCISRKASCYGHSVDLTSREFSLLEYLMRSPEQIFTRGQILEHVWGYDFDPCTNVVDVCIKRIRAKIRAIDNQGKTSGAIQSVRGTGYRLIPR</sequence>
<dbReference type="PANTHER" id="PTHR48111">
    <property type="entry name" value="REGULATOR OF RPOS"/>
    <property type="match status" value="1"/>
</dbReference>
<dbReference type="Pfam" id="PF00072">
    <property type="entry name" value="Response_reg"/>
    <property type="match status" value="1"/>
</dbReference>
<dbReference type="PROSITE" id="PS50110">
    <property type="entry name" value="RESPONSE_REGULATORY"/>
    <property type="match status" value="1"/>
</dbReference>
<dbReference type="Proteomes" id="UP000838160">
    <property type="component" value="Unassembled WGS sequence"/>
</dbReference>
<proteinExistence type="predicted"/>
<protein>
    <submittedName>
        <fullName evidence="10">Transcriptional regulatory protein CusR</fullName>
    </submittedName>
</protein>
<feature type="DNA-binding region" description="OmpR/PhoB-type" evidence="7">
    <location>
        <begin position="124"/>
        <end position="226"/>
    </location>
</feature>
<dbReference type="InterPro" id="IPR039420">
    <property type="entry name" value="WalR-like"/>
</dbReference>
<keyword evidence="2" id="KW-0902">Two-component regulatory system</keyword>
<dbReference type="SMART" id="SM00862">
    <property type="entry name" value="Trans_reg_C"/>
    <property type="match status" value="1"/>
</dbReference>
<dbReference type="InterPro" id="IPR011006">
    <property type="entry name" value="CheY-like_superfamily"/>
</dbReference>
<evidence type="ECO:0000256" key="4">
    <source>
        <dbReference type="ARBA" id="ARBA00023125"/>
    </source>
</evidence>
<dbReference type="Gene3D" id="3.40.50.2300">
    <property type="match status" value="1"/>
</dbReference>
<evidence type="ECO:0000256" key="6">
    <source>
        <dbReference type="PROSITE-ProRule" id="PRU00169"/>
    </source>
</evidence>
<reference evidence="10" key="1">
    <citation type="submission" date="2021-12" db="EMBL/GenBank/DDBJ databases">
        <authorList>
            <person name="Rodrigo-Torres L."/>
            <person name="Arahal R. D."/>
            <person name="Lucena T."/>
        </authorList>
    </citation>
    <scope>NUCLEOTIDE SEQUENCE</scope>
    <source>
        <strain evidence="10">CECT 8226</strain>
    </source>
</reference>
<keyword evidence="11" id="KW-1185">Reference proteome</keyword>
<evidence type="ECO:0000256" key="1">
    <source>
        <dbReference type="ARBA" id="ARBA00022553"/>
    </source>
</evidence>
<dbReference type="PROSITE" id="PS51755">
    <property type="entry name" value="OMPR_PHOB"/>
    <property type="match status" value="1"/>
</dbReference>
<comment type="caution">
    <text evidence="10">The sequence shown here is derived from an EMBL/GenBank/DDBJ whole genome shotgun (WGS) entry which is preliminary data.</text>
</comment>
<dbReference type="InterPro" id="IPR001789">
    <property type="entry name" value="Sig_transdc_resp-reg_receiver"/>
</dbReference>
<evidence type="ECO:0000259" key="9">
    <source>
        <dbReference type="PROSITE" id="PS51755"/>
    </source>
</evidence>
<evidence type="ECO:0000256" key="2">
    <source>
        <dbReference type="ARBA" id="ARBA00023012"/>
    </source>
</evidence>
<dbReference type="Gene3D" id="6.10.250.690">
    <property type="match status" value="1"/>
</dbReference>
<feature type="domain" description="Response regulatory" evidence="8">
    <location>
        <begin position="2"/>
        <end position="116"/>
    </location>
</feature>
<keyword evidence="1 6" id="KW-0597">Phosphoprotein</keyword>
<dbReference type="SUPFAM" id="SSF52172">
    <property type="entry name" value="CheY-like"/>
    <property type="match status" value="1"/>
</dbReference>
<dbReference type="CDD" id="cd00383">
    <property type="entry name" value="trans_reg_C"/>
    <property type="match status" value="1"/>
</dbReference>
<dbReference type="Gene3D" id="1.10.10.10">
    <property type="entry name" value="Winged helix-like DNA-binding domain superfamily/Winged helix DNA-binding domain"/>
    <property type="match status" value="1"/>
</dbReference>